<organism evidence="2 3">
    <name type="scientific">Halosimplex pelagicum</name>
    <dbReference type="NCBI Taxonomy" id="869886"/>
    <lineage>
        <taxon>Archaea</taxon>
        <taxon>Methanobacteriati</taxon>
        <taxon>Methanobacteriota</taxon>
        <taxon>Stenosarchaea group</taxon>
        <taxon>Halobacteria</taxon>
        <taxon>Halobacteriales</taxon>
        <taxon>Haloarculaceae</taxon>
        <taxon>Halosimplex</taxon>
    </lineage>
</organism>
<dbReference type="Proteomes" id="UP000509346">
    <property type="component" value="Chromosome"/>
</dbReference>
<evidence type="ECO:0000256" key="1">
    <source>
        <dbReference type="SAM" id="Phobius"/>
    </source>
</evidence>
<keyword evidence="3" id="KW-1185">Reference proteome</keyword>
<gene>
    <name evidence="2" type="ORF">HZS54_17545</name>
</gene>
<feature type="transmembrane region" description="Helical" evidence="1">
    <location>
        <begin position="87"/>
        <end position="108"/>
    </location>
</feature>
<protein>
    <submittedName>
        <fullName evidence="2">Uncharacterized protein</fullName>
    </submittedName>
</protein>
<proteinExistence type="predicted"/>
<dbReference type="RefSeq" id="WP_179918376.1">
    <property type="nucleotide sequence ID" value="NZ_CP058909.1"/>
</dbReference>
<keyword evidence="1" id="KW-0812">Transmembrane</keyword>
<keyword evidence="1" id="KW-1133">Transmembrane helix</keyword>
<evidence type="ECO:0000313" key="2">
    <source>
        <dbReference type="EMBL" id="QLH83327.1"/>
    </source>
</evidence>
<dbReference type="EMBL" id="CP058909">
    <property type="protein sequence ID" value="QLH83327.1"/>
    <property type="molecule type" value="Genomic_DNA"/>
</dbReference>
<feature type="transmembrane region" description="Helical" evidence="1">
    <location>
        <begin position="9"/>
        <end position="28"/>
    </location>
</feature>
<evidence type="ECO:0000313" key="3">
    <source>
        <dbReference type="Proteomes" id="UP000509346"/>
    </source>
</evidence>
<keyword evidence="1" id="KW-0472">Membrane</keyword>
<dbReference type="GeneID" id="56084432"/>
<name>A0A7D5SWT4_9EURY</name>
<feature type="transmembrane region" description="Helical" evidence="1">
    <location>
        <begin position="34"/>
        <end position="56"/>
    </location>
</feature>
<dbReference type="KEGG" id="hpel:HZS54_17545"/>
<feature type="transmembrane region" description="Helical" evidence="1">
    <location>
        <begin position="153"/>
        <end position="175"/>
    </location>
</feature>
<sequence>MGGKIGTSAWLDTIGVLTLIIVFTSIGYEITPLGLFTNLIIVVSSSILFVSLLMFVHEEKIACRISTYFDESENEDFIEGIADSMPAYMLFLMGTSLISILLINEFLMGGKINSQIYGLVMDGFGGGIFLPRQRIQSDPGTINISNKLDGRDITDAIFGAGLLVAGFALQAISIVTS</sequence>
<dbReference type="AlphaFoldDB" id="A0A7D5SWT4"/>
<reference evidence="2 3" key="1">
    <citation type="submission" date="2020-07" db="EMBL/GenBank/DDBJ databases">
        <title>Halosimplex litoreum sp. nov. and Halosimplex rubrum sp. nov., isolated from different salt environments.</title>
        <authorList>
            <person name="Cui H."/>
        </authorList>
    </citation>
    <scope>NUCLEOTIDE SEQUENCE [LARGE SCALE GENOMIC DNA]</scope>
    <source>
        <strain evidence="2 3">R2</strain>
    </source>
</reference>
<accession>A0A7D5SWT4</accession>